<proteinExistence type="predicted"/>
<reference evidence="1" key="1">
    <citation type="journal article" date="2015" name="Nature">
        <title>Complex archaea that bridge the gap between prokaryotes and eukaryotes.</title>
        <authorList>
            <person name="Spang A."/>
            <person name="Saw J.H."/>
            <person name="Jorgensen S.L."/>
            <person name="Zaremba-Niedzwiedzka K."/>
            <person name="Martijn J."/>
            <person name="Lind A.E."/>
            <person name="van Eijk R."/>
            <person name="Schleper C."/>
            <person name="Guy L."/>
            <person name="Ettema T.J."/>
        </authorList>
    </citation>
    <scope>NUCLEOTIDE SEQUENCE</scope>
</reference>
<organism evidence="1">
    <name type="scientific">marine sediment metagenome</name>
    <dbReference type="NCBI Taxonomy" id="412755"/>
    <lineage>
        <taxon>unclassified sequences</taxon>
        <taxon>metagenomes</taxon>
        <taxon>ecological metagenomes</taxon>
    </lineage>
</organism>
<accession>A0A0F9FES7</accession>
<gene>
    <name evidence="1" type="ORF">LCGC14_2252190</name>
</gene>
<dbReference type="AlphaFoldDB" id="A0A0F9FES7"/>
<name>A0A0F9FES7_9ZZZZ</name>
<protein>
    <submittedName>
        <fullName evidence="1">Uncharacterized protein</fullName>
    </submittedName>
</protein>
<sequence length="600" mass="72371">QIFYGSITPLPETIIFLSNLTVPSIYQFFENNDNVPTIEIIEKFQPDEYFLLKELFDDLNDTGSNWVSKADLKILKKLGIKDISVKNSIAQILFKILDNLKLSEDYENWNKFYNFLKSYFFRLNAKEKTKFKKEIRKKSKNFKVLNEEEQLVSSNLIYNSNEFFKKFPKFSEIIRKLIDLSFYESNRIHSDYRDIWDFLTTNNLVTFSYTHMKKDFIRKLLENLFQESIEEDYFYNFLRDNFSEDDETFIELYESLLNLISSVKLTLKDIKNFFLIPTMTMEFIKVRDIKEKYNILNNFDLEDFPRDEILDMFEDFYWEYFENWINPSYFGVFKNIFNKEVEKNKDYNGKKFDEDIRKDEIPDDFYLDEYSPFFLHLYSIDYYFRIREFNFERDNIIISNSLKIFVDSNISAFLTKLNHIDISDEDIQTIFSNAISERRIFPVQEESSDFVYLTDLKSEEITILSKKSKYPRILTKISDKQKPLTYINEEIEKIVDKMPESFNLSLKSYIFPLDKILDNCQDFFYPEIKENHVESDHVQLIQYVFSFQNFSFYLENNGEHLEKFLSSIQLKTLSNNLTEIRDIYNPKLVERIKEGLRDLI</sequence>
<comment type="caution">
    <text evidence="1">The sequence shown here is derived from an EMBL/GenBank/DDBJ whole genome shotgun (WGS) entry which is preliminary data.</text>
</comment>
<evidence type="ECO:0000313" key="1">
    <source>
        <dbReference type="EMBL" id="KKL55760.1"/>
    </source>
</evidence>
<dbReference type="EMBL" id="LAZR01030725">
    <property type="protein sequence ID" value="KKL55760.1"/>
    <property type="molecule type" value="Genomic_DNA"/>
</dbReference>
<feature type="non-terminal residue" evidence="1">
    <location>
        <position position="600"/>
    </location>
</feature>
<feature type="non-terminal residue" evidence="1">
    <location>
        <position position="1"/>
    </location>
</feature>